<dbReference type="OrthoDB" id="9757947at2"/>
<dbReference type="InterPro" id="IPR026444">
    <property type="entry name" value="Secre_tail"/>
</dbReference>
<dbReference type="SUPFAM" id="SSF110296">
    <property type="entry name" value="Oligoxyloglucan reducing end-specific cellobiohydrolase"/>
    <property type="match status" value="1"/>
</dbReference>
<dbReference type="InterPro" id="IPR015943">
    <property type="entry name" value="WD40/YVTN_repeat-like_dom_sf"/>
</dbReference>
<dbReference type="Pfam" id="PF18962">
    <property type="entry name" value="Por_Secre_tail"/>
    <property type="match status" value="1"/>
</dbReference>
<reference evidence="10 11" key="1">
    <citation type="submission" date="2016-11" db="EMBL/GenBank/DDBJ databases">
        <authorList>
            <person name="Jaros S."/>
            <person name="Januszkiewicz K."/>
            <person name="Wedrychowicz H."/>
        </authorList>
    </citation>
    <scope>NUCLEOTIDE SEQUENCE [LARGE SCALE GENOMIC DNA]</scope>
    <source>
        <strain evidence="10 11">DSM 21986</strain>
    </source>
</reference>
<dbReference type="RefSeq" id="WP_073060380.1">
    <property type="nucleotide sequence ID" value="NZ_FQUS01000004.1"/>
</dbReference>
<keyword evidence="4" id="KW-0326">Glycosidase</keyword>
<name>A0A1M4XSA0_9BACT</name>
<keyword evidence="11" id="KW-1185">Reference proteome</keyword>
<dbReference type="SUPFAM" id="SSF50939">
    <property type="entry name" value="Sialidases"/>
    <property type="match status" value="1"/>
</dbReference>
<feature type="domain" description="Secretion system C-terminal sorting" evidence="9">
    <location>
        <begin position="971"/>
        <end position="1039"/>
    </location>
</feature>
<comment type="similarity">
    <text evidence="6">Belongs to the glycosyl hydrolase 74 family.</text>
</comment>
<dbReference type="AlphaFoldDB" id="A0A1M4XSA0"/>
<evidence type="ECO:0000313" key="10">
    <source>
        <dbReference type="EMBL" id="SHE96437.1"/>
    </source>
</evidence>
<feature type="compositionally biased region" description="Polar residues" evidence="7">
    <location>
        <begin position="305"/>
        <end position="316"/>
    </location>
</feature>
<keyword evidence="8" id="KW-0812">Transmembrane</keyword>
<dbReference type="GO" id="GO:0016798">
    <property type="term" value="F:hydrolase activity, acting on glycosyl bonds"/>
    <property type="evidence" value="ECO:0007669"/>
    <property type="project" value="UniProtKB-KW"/>
</dbReference>
<proteinExistence type="inferred from homology"/>
<accession>A0A1M4XSA0</accession>
<evidence type="ECO:0000256" key="1">
    <source>
        <dbReference type="ARBA" id="ARBA00022729"/>
    </source>
</evidence>
<protein>
    <submittedName>
        <fullName evidence="10">Por secretion system C-terminal sorting domain-containing protein</fullName>
    </submittedName>
</protein>
<dbReference type="GO" id="GO:0000272">
    <property type="term" value="P:polysaccharide catabolic process"/>
    <property type="evidence" value="ECO:0007669"/>
    <property type="project" value="UniProtKB-KW"/>
</dbReference>
<feature type="transmembrane region" description="Helical" evidence="8">
    <location>
        <begin position="9"/>
        <end position="28"/>
    </location>
</feature>
<dbReference type="InterPro" id="IPR036278">
    <property type="entry name" value="Sialidase_sf"/>
</dbReference>
<keyword evidence="1" id="KW-0732">Signal</keyword>
<evidence type="ECO:0000256" key="6">
    <source>
        <dbReference type="ARBA" id="ARBA00037986"/>
    </source>
</evidence>
<dbReference type="PANTHER" id="PTHR43739">
    <property type="entry name" value="XYLOGLUCANASE (EUROFUNG)"/>
    <property type="match status" value="1"/>
</dbReference>
<dbReference type="GO" id="GO:0010411">
    <property type="term" value="P:xyloglucan metabolic process"/>
    <property type="evidence" value="ECO:0007669"/>
    <property type="project" value="TreeGrafter"/>
</dbReference>
<dbReference type="NCBIfam" id="TIGR04183">
    <property type="entry name" value="Por_Secre_tail"/>
    <property type="match status" value="1"/>
</dbReference>
<keyword evidence="3" id="KW-0119">Carbohydrate metabolism</keyword>
<dbReference type="InterPro" id="IPR052025">
    <property type="entry name" value="Xyloglucanase_GH74"/>
</dbReference>
<keyword evidence="8" id="KW-1133">Transmembrane helix</keyword>
<evidence type="ECO:0000256" key="3">
    <source>
        <dbReference type="ARBA" id="ARBA00023277"/>
    </source>
</evidence>
<dbReference type="EMBL" id="FQUS01000004">
    <property type="protein sequence ID" value="SHE96437.1"/>
    <property type="molecule type" value="Genomic_DNA"/>
</dbReference>
<evidence type="ECO:0000256" key="7">
    <source>
        <dbReference type="SAM" id="MobiDB-lite"/>
    </source>
</evidence>
<gene>
    <name evidence="10" type="ORF">SAMN05443144_104205</name>
</gene>
<keyword evidence="5" id="KW-0624">Polysaccharide degradation</keyword>
<feature type="region of interest" description="Disordered" evidence="7">
    <location>
        <begin position="304"/>
        <end position="330"/>
    </location>
</feature>
<evidence type="ECO:0000256" key="5">
    <source>
        <dbReference type="ARBA" id="ARBA00023326"/>
    </source>
</evidence>
<evidence type="ECO:0000256" key="4">
    <source>
        <dbReference type="ARBA" id="ARBA00023295"/>
    </source>
</evidence>
<evidence type="ECO:0000259" key="9">
    <source>
        <dbReference type="Pfam" id="PF18962"/>
    </source>
</evidence>
<sequence length="1054" mass="114127">MSQNGIRRLLIITGISSLLLLAGGLLYFSGFFSAPPENTGLAERIEEQMGKMDRTEKKAARSEYFFRLMRDPSTNSIPENIRNRELTYARTLPTIQQVQSRMKAKDPSFQAVDYSWSHAGPFDVGGRTRALAVDRRNPDIVLAGGVSGGMWKSTNGGDSWNLATPDLANLSVTSVAQDPNNPDTWYYASGEILGNSASANNSAPYYGQGIYKSTDNGSTWSLLPQTSSNVQGLVGPYNTVSRVAVSPTTSTVFAASNGFGIYRSTDGQTFSGPVLGTQGEQLYCDLSVAGDGTLAAVISEAAFDDQQSTDPGSPNHNPGVFISTDDGQNWTEVTPDTYPDTHRRSVVSFAPGNPDILYVLTLKGSNDTENQGVSFHKLDLSAGSAEDRSEHLPDFRVDDEDTGYMEMQAGYNMEVAVKPDDENFVLVGGINLFRSTDGFATTPEGGYDGENEAQKDQYWIGGYNKDNSYAQYPNQHADQHRVIFPEPSANPDRMWAGHDGGLSYTTDVTAESVSWENRDDGYVTSQFYTAALPNVSDDPRRMGGTQDNGTPYFQAGAPNSQNTLDISSGDGGYAYFTENYLYVSQQEGGVIRWEDDFNNPPSYVYPSAAENQLFLHPYQVDPNDDNIMYYPDGHYIWRNTSLNTISNEDPSGTTQGWEELTDLSVGSGHVISTLAVSTVPANILYLGGFSTSGAPVIRRIDNAHTATGEDDVTNVSLPGDAGLNGAYLKDIAVNPGNANEVLAVLSNYNIVGLYHTTDGGENWTAAEGNLTGNESNPGPSLRSAAIIPAENGTVYLLGTSTGLYSTQILDGANTEWGQEAADVIGNAVTDYVAARLADGDVAAGTHGRGMLSGDFGGTVDLSDIPWIELDRSEERVGEPLVIRAENFEFNTTASENEVILTDRYNNQTRETEATVLGAAAGELTIEVPRDAVFPEAPDNEVMLKVRSNSTEPAAVTFTVLPPTRFALNQNYPNPFRGTTNIPFDVSEDSEVSLTVYSINGRKVIEPLRTESFNAGSYDEQIDLSHLASGIYIYRLVAQSDRGTQIDSKKMTLIK</sequence>
<evidence type="ECO:0000256" key="2">
    <source>
        <dbReference type="ARBA" id="ARBA00022801"/>
    </source>
</evidence>
<dbReference type="STRING" id="1194090.SAMN05443144_104205"/>
<evidence type="ECO:0000256" key="8">
    <source>
        <dbReference type="SAM" id="Phobius"/>
    </source>
</evidence>
<organism evidence="10 11">
    <name type="scientific">Fodinibius roseus</name>
    <dbReference type="NCBI Taxonomy" id="1194090"/>
    <lineage>
        <taxon>Bacteria</taxon>
        <taxon>Pseudomonadati</taxon>
        <taxon>Balneolota</taxon>
        <taxon>Balneolia</taxon>
        <taxon>Balneolales</taxon>
        <taxon>Balneolaceae</taxon>
        <taxon>Fodinibius</taxon>
    </lineage>
</organism>
<dbReference type="Gene3D" id="2.130.10.10">
    <property type="entry name" value="YVTN repeat-like/Quinoprotein amine dehydrogenase"/>
    <property type="match status" value="3"/>
</dbReference>
<keyword evidence="2" id="KW-0378">Hydrolase</keyword>
<evidence type="ECO:0000313" key="11">
    <source>
        <dbReference type="Proteomes" id="UP000184041"/>
    </source>
</evidence>
<dbReference type="PANTHER" id="PTHR43739:SF2">
    <property type="entry name" value="OLIGOXYLOGLUCAN-REDUCING END-SPECIFIC XYLOGLUCANASE-RELATED"/>
    <property type="match status" value="1"/>
</dbReference>
<keyword evidence="8" id="KW-0472">Membrane</keyword>
<dbReference type="CDD" id="cd15482">
    <property type="entry name" value="Sialidase_non-viral"/>
    <property type="match status" value="1"/>
</dbReference>
<dbReference type="Proteomes" id="UP000184041">
    <property type="component" value="Unassembled WGS sequence"/>
</dbReference>